<reference evidence="2 3" key="1">
    <citation type="submission" date="2023-06" db="EMBL/GenBank/DDBJ databases">
        <title>Novel species in genus Planococcus.</title>
        <authorList>
            <person name="Ning S."/>
        </authorList>
    </citation>
    <scope>NUCLEOTIDE SEQUENCE [LARGE SCALE GENOMIC DNA]</scope>
    <source>
        <strain evidence="2 3">N028</strain>
    </source>
</reference>
<dbReference type="EMBL" id="JAUJWV010000002">
    <property type="protein sequence ID" value="MDN7242752.1"/>
    <property type="molecule type" value="Genomic_DNA"/>
</dbReference>
<evidence type="ECO:0000256" key="1">
    <source>
        <dbReference type="SAM" id="SignalP"/>
    </source>
</evidence>
<dbReference type="Proteomes" id="UP001172055">
    <property type="component" value="Unassembled WGS sequence"/>
</dbReference>
<name>A0ABT8N530_9BACL</name>
<accession>A0ABT8N530</accession>
<feature type="signal peptide" evidence="1">
    <location>
        <begin position="1"/>
        <end position="28"/>
    </location>
</feature>
<feature type="chain" id="PRO_5046118703" description="Lipoprotein" evidence="1">
    <location>
        <begin position="29"/>
        <end position="169"/>
    </location>
</feature>
<sequence length="169" mass="18629">MQHKCLLAVIMTFIFLALFGCSSPKSEAQTSNTESKKSGTETEIHDFLTPPSLTVLADEERILAVPGGYSWSRTLADGIIESVEADADSPCDTVKKNRAKEINQDTKIELDFDIPPTSYVIRICNEDNTIASSSADLNFDNQAGHISYEVQGTWEEGTAIYAFPLFIKE</sequence>
<organism evidence="2 3">
    <name type="scientific">Planococcus shixiaomingii</name>
    <dbReference type="NCBI Taxonomy" id="3058393"/>
    <lineage>
        <taxon>Bacteria</taxon>
        <taxon>Bacillati</taxon>
        <taxon>Bacillota</taxon>
        <taxon>Bacilli</taxon>
        <taxon>Bacillales</taxon>
        <taxon>Caryophanaceae</taxon>
        <taxon>Planococcus</taxon>
    </lineage>
</organism>
<keyword evidence="1" id="KW-0732">Signal</keyword>
<proteinExistence type="predicted"/>
<keyword evidence="3" id="KW-1185">Reference proteome</keyword>
<comment type="caution">
    <text evidence="2">The sequence shown here is derived from an EMBL/GenBank/DDBJ whole genome shotgun (WGS) entry which is preliminary data.</text>
</comment>
<evidence type="ECO:0000313" key="3">
    <source>
        <dbReference type="Proteomes" id="UP001172055"/>
    </source>
</evidence>
<evidence type="ECO:0008006" key="4">
    <source>
        <dbReference type="Google" id="ProtNLM"/>
    </source>
</evidence>
<dbReference type="RefSeq" id="WP_301724308.1">
    <property type="nucleotide sequence ID" value="NZ_JAUJWV010000002.1"/>
</dbReference>
<protein>
    <recommendedName>
        <fullName evidence="4">Lipoprotein</fullName>
    </recommendedName>
</protein>
<dbReference type="PROSITE" id="PS51257">
    <property type="entry name" value="PROKAR_LIPOPROTEIN"/>
    <property type="match status" value="1"/>
</dbReference>
<evidence type="ECO:0000313" key="2">
    <source>
        <dbReference type="EMBL" id="MDN7242752.1"/>
    </source>
</evidence>
<gene>
    <name evidence="2" type="ORF">QWY14_13140</name>
</gene>